<dbReference type="Proteomes" id="UP000194798">
    <property type="component" value="Unassembled WGS sequence"/>
</dbReference>
<evidence type="ECO:0000313" key="2">
    <source>
        <dbReference type="Proteomes" id="UP000194798"/>
    </source>
</evidence>
<dbReference type="Pfam" id="PF09554">
    <property type="entry name" value="RE_HaeII"/>
    <property type="match status" value="1"/>
</dbReference>
<keyword evidence="2" id="KW-1185">Reference proteome</keyword>
<organism evidence="1 2">
    <name type="scientific">Thioflexithrix psekupsensis</name>
    <dbReference type="NCBI Taxonomy" id="1570016"/>
    <lineage>
        <taxon>Bacteria</taxon>
        <taxon>Pseudomonadati</taxon>
        <taxon>Pseudomonadota</taxon>
        <taxon>Gammaproteobacteria</taxon>
        <taxon>Thiotrichales</taxon>
        <taxon>Thioflexithrix</taxon>
    </lineage>
</organism>
<dbReference type="OrthoDB" id="569411at2"/>
<keyword evidence="1" id="KW-0255">Endonuclease</keyword>
<dbReference type="REBASE" id="191596">
    <property type="entry name" value="TpsD3ORF11940P"/>
</dbReference>
<comment type="caution">
    <text evidence="1">The sequence shown here is derived from an EMBL/GenBank/DDBJ whole genome shotgun (WGS) entry which is preliminary data.</text>
</comment>
<gene>
    <name evidence="1" type="ORF">TPSD3_11945</name>
</gene>
<dbReference type="InterPro" id="IPR019058">
    <property type="entry name" value="Restrct_endonuc_II_HaeII"/>
</dbReference>
<dbReference type="GO" id="GO:0004519">
    <property type="term" value="F:endonuclease activity"/>
    <property type="evidence" value="ECO:0007669"/>
    <property type="project" value="UniProtKB-KW"/>
</dbReference>
<dbReference type="EMBL" id="MSLT01000018">
    <property type="protein sequence ID" value="OUD13327.1"/>
    <property type="molecule type" value="Genomic_DNA"/>
</dbReference>
<dbReference type="AlphaFoldDB" id="A0A251X6V3"/>
<protein>
    <submittedName>
        <fullName evidence="1">Restriction endonuclease</fullName>
    </submittedName>
</protein>
<evidence type="ECO:0000313" key="1">
    <source>
        <dbReference type="EMBL" id="OUD13327.1"/>
    </source>
</evidence>
<sequence>MNLQQAKQSLDKVINKSRVHLYKPIQIAEILHRDRTQKDITLTDLETYRNPSKKWRDIICLQFLGRTSTSSARYQDDVFNENAIPPNVLAYLGQENRQKNGIVEAYIYRRFAARFSQMSSALAYCTEHNKNNFQLSEFLALFRAEAGLRRSIDKIYEIVIFSLFSAITEAMELSVEVSYNPEKVSILTEFQDFAENILNLSKDINRFKTKARIYRMGVTNAADKGLDMWANFGLAIQIKHLSLSEELAEDIIGSITADRIVIVCKSAEQKVIVSLLNQIGWKSKIQAIVTETDLLNWYEKALRSVHSHLLGEKILDILNQEIKIEFPTTENQEFEKFYKYRGYDKLSDEFWSV</sequence>
<dbReference type="RefSeq" id="WP_086488779.1">
    <property type="nucleotide sequence ID" value="NZ_MSLT01000018.1"/>
</dbReference>
<keyword evidence="1" id="KW-0378">Hydrolase</keyword>
<reference evidence="1 2" key="1">
    <citation type="submission" date="2016-12" db="EMBL/GenBank/DDBJ databases">
        <title>Thioflexothrix psekupsii D3 genome sequencing and assembly.</title>
        <authorList>
            <person name="Fomenkov A."/>
            <person name="Vincze T."/>
            <person name="Grabovich M."/>
            <person name="Anton B.P."/>
            <person name="Dubinina G."/>
            <person name="Orlova M."/>
            <person name="Belousova E."/>
            <person name="Roberts R.J."/>
        </authorList>
    </citation>
    <scope>NUCLEOTIDE SEQUENCE [LARGE SCALE GENOMIC DNA]</scope>
    <source>
        <strain evidence="1">D3</strain>
    </source>
</reference>
<accession>A0A251X6V3</accession>
<proteinExistence type="predicted"/>
<keyword evidence="1" id="KW-0540">Nuclease</keyword>
<name>A0A251X6V3_9GAMM</name>